<dbReference type="AlphaFoldDB" id="A0A2C9UQA9"/>
<dbReference type="FunFam" id="3.40.50.2000:FF:000019">
    <property type="entry name" value="Glycosyltransferase"/>
    <property type="match status" value="1"/>
</dbReference>
<dbReference type="InterPro" id="IPR002213">
    <property type="entry name" value="UDP_glucos_trans"/>
</dbReference>
<dbReference type="GO" id="GO:0047213">
    <property type="term" value="F:anthocyanidin 3-O-glucosyltransferase activity"/>
    <property type="evidence" value="ECO:0007669"/>
    <property type="project" value="UniProtKB-EC"/>
</dbReference>
<dbReference type="UniPathway" id="UPA00009"/>
<name>A0A2C9UQA9_MANES</name>
<comment type="caution">
    <text evidence="9">The sequence shown here is derived from an EMBL/GenBank/DDBJ whole genome shotgun (WGS) entry which is preliminary data.</text>
</comment>
<comment type="pathway">
    <text evidence="1">Pigment biosynthesis; anthocyanin biosynthesis.</text>
</comment>
<dbReference type="EMBL" id="CM004399">
    <property type="protein sequence ID" value="OAY32934.1"/>
    <property type="molecule type" value="Genomic_DNA"/>
</dbReference>
<dbReference type="PANTHER" id="PTHR11926">
    <property type="entry name" value="GLUCOSYL/GLUCURONOSYL TRANSFERASES"/>
    <property type="match status" value="1"/>
</dbReference>
<comment type="similarity">
    <text evidence="2 6">Belongs to the UDP-glycosyltransferase family.</text>
</comment>
<dbReference type="GO" id="GO:0005737">
    <property type="term" value="C:cytoplasm"/>
    <property type="evidence" value="ECO:0000318"/>
    <property type="project" value="GO_Central"/>
</dbReference>
<dbReference type="OMA" id="PILQFGR"/>
<dbReference type="Pfam" id="PF00201">
    <property type="entry name" value="UDPGT"/>
    <property type="match status" value="1"/>
</dbReference>
<gene>
    <name evidence="9" type="ORF">MANES_13G056900v8</name>
</gene>
<keyword evidence="3 6" id="KW-0328">Glycosyltransferase</keyword>
<evidence type="ECO:0000256" key="3">
    <source>
        <dbReference type="ARBA" id="ARBA00022676"/>
    </source>
</evidence>
<dbReference type="GO" id="GO:0080044">
    <property type="term" value="F:quercetin 7-O-glucosyltransferase activity"/>
    <property type="evidence" value="ECO:0000318"/>
    <property type="project" value="GO_Central"/>
</dbReference>
<evidence type="ECO:0000256" key="4">
    <source>
        <dbReference type="ARBA" id="ARBA00022679"/>
    </source>
</evidence>
<dbReference type="Proteomes" id="UP000091857">
    <property type="component" value="Chromosome 13"/>
</dbReference>
<evidence type="ECO:0000256" key="1">
    <source>
        <dbReference type="ARBA" id="ARBA00004935"/>
    </source>
</evidence>
<evidence type="ECO:0000256" key="7">
    <source>
        <dbReference type="RuleBase" id="RU362057"/>
    </source>
</evidence>
<reference evidence="10" key="1">
    <citation type="journal article" date="2016" name="Nat. Biotechnol.">
        <title>Sequencing wild and cultivated cassava and related species reveals extensive interspecific hybridization and genetic diversity.</title>
        <authorList>
            <person name="Bredeson J.V."/>
            <person name="Lyons J.B."/>
            <person name="Prochnik S.E."/>
            <person name="Wu G.A."/>
            <person name="Ha C.M."/>
            <person name="Edsinger-Gonzales E."/>
            <person name="Grimwood J."/>
            <person name="Schmutz J."/>
            <person name="Rabbi I.Y."/>
            <person name="Egesi C."/>
            <person name="Nauluvula P."/>
            <person name="Lebot V."/>
            <person name="Ndunguru J."/>
            <person name="Mkamilo G."/>
            <person name="Bart R.S."/>
            <person name="Setter T.L."/>
            <person name="Gleadow R.M."/>
            <person name="Kulakow P."/>
            <person name="Ferguson M.E."/>
            <person name="Rounsley S."/>
            <person name="Rokhsar D.S."/>
        </authorList>
    </citation>
    <scope>NUCLEOTIDE SEQUENCE [LARGE SCALE GENOMIC DNA]</scope>
    <source>
        <strain evidence="10">cv. AM560-2</strain>
    </source>
</reference>
<dbReference type="Gene3D" id="3.40.50.2000">
    <property type="entry name" value="Glycogen Phosphorylase B"/>
    <property type="match status" value="2"/>
</dbReference>
<sequence>MEKEGEKAYRAHCIVIPYPSQGHINPMFQFSKRIQHKGVKVTFVNTRFISKTITHTPSSTTSIALETISDGYDEGGIGQAESIQVYLDTFKKVGSQTLSNLVEKLNASGFPVNCIVYDAFMPWCLEVAKKFELLSAVFFTQSCAVNIIYYNVFRGLIKPPLKENDIFLLAPGLPPLEVQDLPSFVHHYGSYPAAFDMLVNQFCNIDEADWVLCNTFYELEPEAGDWLAKLWPLKTIGPTIPSMYLDKQFQDDKDYGFSIFKPNNEACMNWLNHKPKRSVVYVSFGSLAALGAEQMEELCWGLKASNCYFLWVVRASEEAKIPENFVEETSEKGLVVKWCLQLEVLANEAVGCFLTHCGWNSTLEALSLGVPMVAMPQWTDQSTNAKHIMDVWKVGIRVPMGEKGIVERDAIRDYVREVIEGDRRKEIQENAEKWRKLAKAAADEGGSSDKNINELVGKLFGDPNNDSF</sequence>
<dbReference type="PROSITE" id="PS00375">
    <property type="entry name" value="UDPGT"/>
    <property type="match status" value="1"/>
</dbReference>
<evidence type="ECO:0000256" key="6">
    <source>
        <dbReference type="RuleBase" id="RU003718"/>
    </source>
</evidence>
<protein>
    <recommendedName>
        <fullName evidence="7">Glycosyltransferase</fullName>
        <ecNumber evidence="7">2.4.1.-</ecNumber>
    </recommendedName>
</protein>
<keyword evidence="4 6" id="KW-0808">Transferase</keyword>
<dbReference type="PANTHER" id="PTHR11926:SF1484">
    <property type="entry name" value="GLYCOSYLTRANSFERASE"/>
    <property type="match status" value="1"/>
</dbReference>
<dbReference type="GO" id="GO:0009718">
    <property type="term" value="P:anthocyanin-containing compound biosynthetic process"/>
    <property type="evidence" value="ECO:0007669"/>
    <property type="project" value="UniProtKB-UniPathway"/>
</dbReference>
<dbReference type="Gramene" id="Manes.13G056900.1.v8.1">
    <property type="protein sequence ID" value="Manes.13G056900.1.v8.1.CDS"/>
    <property type="gene ID" value="Manes.13G056900.v8.1"/>
</dbReference>
<dbReference type="SUPFAM" id="SSF53756">
    <property type="entry name" value="UDP-Glycosyltransferase/glycogen phosphorylase"/>
    <property type="match status" value="1"/>
</dbReference>
<dbReference type="GO" id="GO:0080043">
    <property type="term" value="F:quercetin 3-O-glucosyltransferase activity"/>
    <property type="evidence" value="ECO:0000318"/>
    <property type="project" value="GO_Central"/>
</dbReference>
<dbReference type="EC" id="2.4.1.-" evidence="7"/>
<evidence type="ECO:0000313" key="9">
    <source>
        <dbReference type="EMBL" id="OAY32934.1"/>
    </source>
</evidence>
<organism evidence="9 10">
    <name type="scientific">Manihot esculenta</name>
    <name type="common">Cassava</name>
    <name type="synonym">Jatropha manihot</name>
    <dbReference type="NCBI Taxonomy" id="3983"/>
    <lineage>
        <taxon>Eukaryota</taxon>
        <taxon>Viridiplantae</taxon>
        <taxon>Streptophyta</taxon>
        <taxon>Embryophyta</taxon>
        <taxon>Tracheophyta</taxon>
        <taxon>Spermatophyta</taxon>
        <taxon>Magnoliopsida</taxon>
        <taxon>eudicotyledons</taxon>
        <taxon>Gunneridae</taxon>
        <taxon>Pentapetalae</taxon>
        <taxon>rosids</taxon>
        <taxon>fabids</taxon>
        <taxon>Malpighiales</taxon>
        <taxon>Euphorbiaceae</taxon>
        <taxon>Crotonoideae</taxon>
        <taxon>Manihoteae</taxon>
        <taxon>Manihot</taxon>
    </lineage>
</organism>
<keyword evidence="10" id="KW-1185">Reference proteome</keyword>
<accession>A0A2C9UQA9</accession>
<dbReference type="CDD" id="cd03784">
    <property type="entry name" value="GT1_Gtf-like"/>
    <property type="match status" value="1"/>
</dbReference>
<dbReference type="FunFam" id="3.40.50.2000:FF:000057">
    <property type="entry name" value="Glycosyltransferase"/>
    <property type="match status" value="1"/>
</dbReference>
<dbReference type="OrthoDB" id="5835829at2759"/>
<dbReference type="InterPro" id="IPR035595">
    <property type="entry name" value="UDP_glycos_trans_CS"/>
</dbReference>
<proteinExistence type="inferred from homology"/>
<evidence type="ECO:0000256" key="5">
    <source>
        <dbReference type="ARBA" id="ARBA00047606"/>
    </source>
</evidence>
<evidence type="ECO:0000256" key="2">
    <source>
        <dbReference type="ARBA" id="ARBA00009995"/>
    </source>
</evidence>
<feature type="region of interest" description="Disordered" evidence="8">
    <location>
        <begin position="440"/>
        <end position="468"/>
    </location>
</feature>
<evidence type="ECO:0000256" key="8">
    <source>
        <dbReference type="SAM" id="MobiDB-lite"/>
    </source>
</evidence>
<evidence type="ECO:0000313" key="10">
    <source>
        <dbReference type="Proteomes" id="UP000091857"/>
    </source>
</evidence>
<dbReference type="GO" id="GO:0032787">
    <property type="term" value="P:monocarboxylic acid metabolic process"/>
    <property type="evidence" value="ECO:0007669"/>
    <property type="project" value="UniProtKB-ARBA"/>
</dbReference>
<comment type="catalytic activity">
    <reaction evidence="5">
        <text>an anthocyanidin + UDP-alpha-D-glucose + H(+) = an anthocyanidin 3-O-beta-D-glucoside + UDP</text>
        <dbReference type="Rhea" id="RHEA:20093"/>
        <dbReference type="ChEBI" id="CHEBI:15378"/>
        <dbReference type="ChEBI" id="CHEBI:16307"/>
        <dbReference type="ChEBI" id="CHEBI:58223"/>
        <dbReference type="ChEBI" id="CHEBI:58885"/>
        <dbReference type="ChEBI" id="CHEBI:143576"/>
        <dbReference type="EC" id="2.4.1.115"/>
    </reaction>
</comment>